<dbReference type="PROSITE" id="PS51233">
    <property type="entry name" value="VWFD"/>
    <property type="match status" value="3"/>
</dbReference>
<dbReference type="InterPro" id="IPR001846">
    <property type="entry name" value="VWF_type-D"/>
</dbReference>
<dbReference type="FunFam" id="2.10.25.10:FF:000055">
    <property type="entry name" value="alpha-tectorin isoform X1"/>
    <property type="match status" value="1"/>
</dbReference>
<keyword evidence="3" id="KW-0732">Signal</keyword>
<feature type="domain" description="VWFD" evidence="4">
    <location>
        <begin position="821"/>
        <end position="991"/>
    </location>
</feature>
<dbReference type="AlphaFoldDB" id="A0A6P8H332"/>
<dbReference type="SUPFAM" id="SSF57567">
    <property type="entry name" value="Serine protease inhibitors"/>
    <property type="match status" value="2"/>
</dbReference>
<dbReference type="GO" id="GO:0031012">
    <property type="term" value="C:extracellular matrix"/>
    <property type="evidence" value="ECO:0007669"/>
    <property type="project" value="TreeGrafter"/>
</dbReference>
<dbReference type="InterPro" id="IPR050780">
    <property type="entry name" value="Mucin_vWF_Thrombospondin_sf"/>
</dbReference>
<feature type="chain" id="PRO_5028297942" evidence="3">
    <location>
        <begin position="24"/>
        <end position="991"/>
    </location>
</feature>
<gene>
    <name evidence="6" type="primary">LOC116224992</name>
</gene>
<evidence type="ECO:0000256" key="3">
    <source>
        <dbReference type="SAM" id="SignalP"/>
    </source>
</evidence>
<evidence type="ECO:0000256" key="2">
    <source>
        <dbReference type="ARBA" id="ARBA00023180"/>
    </source>
</evidence>
<dbReference type="Pfam" id="PF12714">
    <property type="entry name" value="TILa"/>
    <property type="match status" value="2"/>
</dbReference>
<dbReference type="RefSeq" id="XP_031442057.1">
    <property type="nucleotide sequence ID" value="XM_031586197.2"/>
</dbReference>
<evidence type="ECO:0000256" key="1">
    <source>
        <dbReference type="ARBA" id="ARBA00023157"/>
    </source>
</evidence>
<dbReference type="Pfam" id="PF08742">
    <property type="entry name" value="C8"/>
    <property type="match status" value="2"/>
</dbReference>
<keyword evidence="1" id="KW-1015">Disulfide bond</keyword>
<dbReference type="CDD" id="cd19941">
    <property type="entry name" value="TIL"/>
    <property type="match status" value="2"/>
</dbReference>
<dbReference type="Pfam" id="PF00094">
    <property type="entry name" value="VWD"/>
    <property type="match status" value="3"/>
</dbReference>
<feature type="domain" description="VWFD" evidence="4">
    <location>
        <begin position="42"/>
        <end position="225"/>
    </location>
</feature>
<dbReference type="Proteomes" id="UP000515152">
    <property type="component" value="Chromosome 19"/>
</dbReference>
<dbReference type="SMART" id="SM00832">
    <property type="entry name" value="C8"/>
    <property type="match status" value="2"/>
</dbReference>
<feature type="signal peptide" evidence="3">
    <location>
        <begin position="1"/>
        <end position="23"/>
    </location>
</feature>
<organism evidence="5 6">
    <name type="scientific">Clupea harengus</name>
    <name type="common">Atlantic herring</name>
    <dbReference type="NCBI Taxonomy" id="7950"/>
    <lineage>
        <taxon>Eukaryota</taxon>
        <taxon>Metazoa</taxon>
        <taxon>Chordata</taxon>
        <taxon>Craniata</taxon>
        <taxon>Vertebrata</taxon>
        <taxon>Euteleostomi</taxon>
        <taxon>Actinopterygii</taxon>
        <taxon>Neopterygii</taxon>
        <taxon>Teleostei</taxon>
        <taxon>Clupei</taxon>
        <taxon>Clupeiformes</taxon>
        <taxon>Clupeoidei</taxon>
        <taxon>Clupeidae</taxon>
        <taxon>Clupea</taxon>
    </lineage>
</organism>
<dbReference type="InterPro" id="IPR036084">
    <property type="entry name" value="Ser_inhib-like_sf"/>
</dbReference>
<keyword evidence="5" id="KW-1185">Reference proteome</keyword>
<dbReference type="InterPro" id="IPR014853">
    <property type="entry name" value="VWF/SSPO/ZAN-like_Cys-rich_dom"/>
</dbReference>
<proteinExistence type="predicted"/>
<sequence>MKMMGKLSCLAVLLLCGFCAAEGENEQPQSLWRHKNIYRNMGICWIMGNPHYRTFDNHYYNFMGNCTYVMASSHCQNGGNLPFFEVEVRNENHPKSEIPAVEMVIIKVYEYTFTIYRTEYGIVRFEDNYWNLPMILGNDKVRLILSGMSVLLETDFGLTVQYDWEQYLVVMVPDSFKGKTCGLCGNFNGRDDDDLALPNGSPAASVSVLGKSWRVSGVAADATCRDECDGECGKCEGSFLERLAGKVFCGLLAQVMNGPLRECSAVIPKNIYHDYCMYDVCMGKGMKKFLCDTLHVYTDACQRANFQVLNWRGLAGCPDPQCPKNSHYEHCGSACPATCENPTVQSNCDGPCVEGCMCDEGFVRRGNKCVPQSQCGCFYDKTGSYVAPGAAFWTENCGELCTCESSAMRCVKSGCPGGKECKVVKGIRGCFPTSYATCTISGDPHYSTFDKHTYSFQGTCTYSAAKACHIEGTHLQPFSVVVENEKWNNNPKFSVAKAVAVEVYGQTLVLRKNQPVVMVDGVLLNLPVNLNDGQVEVYQDGRHVLIKTDFGLKVTYDLVYRVTITVPASYHGKTCGLCGNFNGNKNDEYQLPDGKESKSIRDFGAAWKEAVQGLVCDDGCTGDFCPKCAEDKKRIFEADCSIIRNPSGPFAACLSVIDPESYFRDCVYDVCMGEGDRNMLCHSIAAYVSDCQDFGVAIKDWRTPTFCPLSCPANSHYQICAQTCDAPCPGLTSIVSCPVSCAEGCACDSDSYFNGTGCIKWDECGCYYDGRTYKIGESVINEDCSERYTCLPSGTVKREHIHCNSDEICKVKHGVRKCYPRQCLIEADGALSTFGEMGGTIDVVGAFEIVKVCDGAMVKEWFRVVVKLQECGHSGLRRVEAVYAFFDGVVIIVNAKHETWVNGKRVTLPSLLKNEISVKISEKEMVIEKVSALRVTYSVTQEITVTVSDHFADKVCGACGKLSGDASITVDSKSVRKWMDTWRAPDFPSCE</sequence>
<protein>
    <submittedName>
        <fullName evidence="6">IgGFc-binding protein-like</fullName>
    </submittedName>
</protein>
<reference evidence="6" key="1">
    <citation type="submission" date="2025-08" db="UniProtKB">
        <authorList>
            <consortium name="RefSeq"/>
        </authorList>
    </citation>
    <scope>IDENTIFICATION</scope>
</reference>
<evidence type="ECO:0000313" key="6">
    <source>
        <dbReference type="RefSeq" id="XP_031442057.1"/>
    </source>
</evidence>
<dbReference type="Gene3D" id="2.10.25.10">
    <property type="entry name" value="Laminin"/>
    <property type="match status" value="2"/>
</dbReference>
<dbReference type="GeneID" id="116224992"/>
<name>A0A6P8H332_CLUHA</name>
<dbReference type="InterPro" id="IPR025615">
    <property type="entry name" value="TILa_dom"/>
</dbReference>
<dbReference type="KEGG" id="char:116224992"/>
<accession>A0A6P8H332</accession>
<dbReference type="PANTHER" id="PTHR11339:SF374">
    <property type="entry name" value="ZONADHESIN"/>
    <property type="match status" value="1"/>
</dbReference>
<evidence type="ECO:0000259" key="4">
    <source>
        <dbReference type="PROSITE" id="PS51233"/>
    </source>
</evidence>
<dbReference type="SMART" id="SM00216">
    <property type="entry name" value="VWD"/>
    <property type="match status" value="3"/>
</dbReference>
<dbReference type="InterPro" id="IPR002919">
    <property type="entry name" value="TIL_dom"/>
</dbReference>
<dbReference type="OrthoDB" id="6236007at2759"/>
<dbReference type="PANTHER" id="PTHR11339">
    <property type="entry name" value="EXTRACELLULAR MATRIX GLYCOPROTEIN RELATED"/>
    <property type="match status" value="1"/>
</dbReference>
<feature type="domain" description="VWFD" evidence="4">
    <location>
        <begin position="436"/>
        <end position="617"/>
    </location>
</feature>
<dbReference type="Pfam" id="PF01826">
    <property type="entry name" value="TIL"/>
    <property type="match status" value="2"/>
</dbReference>
<dbReference type="GO" id="GO:0005615">
    <property type="term" value="C:extracellular space"/>
    <property type="evidence" value="ECO:0007669"/>
    <property type="project" value="TreeGrafter"/>
</dbReference>
<evidence type="ECO:0000313" key="5">
    <source>
        <dbReference type="Proteomes" id="UP000515152"/>
    </source>
</evidence>
<keyword evidence="2" id="KW-0325">Glycoprotein</keyword>